<dbReference type="Pfam" id="PF10824">
    <property type="entry name" value="T7SS_ESX_EspC"/>
    <property type="match status" value="1"/>
</dbReference>
<accession>A0A939JQC6</accession>
<dbReference type="Proteomes" id="UP000664781">
    <property type="component" value="Unassembled WGS sequence"/>
</dbReference>
<sequence length="108" mass="11803">MGLQVDTGRLEQFSRQVGRGAEDAGELLSYARGFTRISVERAGLMADVAGHHRAVRADVLSALERLAGVLRHSSDELGASASYYRHTDRDVAADFDAARPRVRRPGRP</sequence>
<evidence type="ECO:0000313" key="2">
    <source>
        <dbReference type="Proteomes" id="UP000664781"/>
    </source>
</evidence>
<dbReference type="AlphaFoldDB" id="A0A939JQC6"/>
<protein>
    <recommendedName>
        <fullName evidence="3">Excreted virulence factor EspC (Type VII ESX diderm)</fullName>
    </recommendedName>
</protein>
<reference evidence="1" key="1">
    <citation type="submission" date="2021-03" db="EMBL/GenBank/DDBJ databases">
        <title>Streptomyces strains.</title>
        <authorList>
            <person name="Lund M.B."/>
            <person name="Toerring T."/>
        </authorList>
    </citation>
    <scope>NUCLEOTIDE SEQUENCE</scope>
    <source>
        <strain evidence="1">JCM 4242</strain>
    </source>
</reference>
<dbReference type="RefSeq" id="WP_086572346.1">
    <property type="nucleotide sequence ID" value="NZ_JAFMOF010000002.1"/>
</dbReference>
<evidence type="ECO:0008006" key="3">
    <source>
        <dbReference type="Google" id="ProtNLM"/>
    </source>
</evidence>
<organism evidence="1 2">
    <name type="scientific">Streptomyces triculaminicus</name>
    <dbReference type="NCBI Taxonomy" id="2816232"/>
    <lineage>
        <taxon>Bacteria</taxon>
        <taxon>Bacillati</taxon>
        <taxon>Actinomycetota</taxon>
        <taxon>Actinomycetes</taxon>
        <taxon>Kitasatosporales</taxon>
        <taxon>Streptomycetaceae</taxon>
        <taxon>Streptomyces</taxon>
    </lineage>
</organism>
<name>A0A939JQC6_9ACTN</name>
<dbReference type="EMBL" id="JAFMOF010000002">
    <property type="protein sequence ID" value="MBO0653130.1"/>
    <property type="molecule type" value="Genomic_DNA"/>
</dbReference>
<evidence type="ECO:0000313" key="1">
    <source>
        <dbReference type="EMBL" id="MBO0653130.1"/>
    </source>
</evidence>
<keyword evidence="2" id="KW-1185">Reference proteome</keyword>
<dbReference type="GO" id="GO:0009306">
    <property type="term" value="P:protein secretion"/>
    <property type="evidence" value="ECO:0007669"/>
    <property type="project" value="InterPro"/>
</dbReference>
<proteinExistence type="predicted"/>
<gene>
    <name evidence="1" type="ORF">J1792_10090</name>
</gene>
<comment type="caution">
    <text evidence="1">The sequence shown here is derived from an EMBL/GenBank/DDBJ whole genome shotgun (WGS) entry which is preliminary data.</text>
</comment>
<dbReference type="InterPro" id="IPR022536">
    <property type="entry name" value="EspC"/>
</dbReference>